<name>A0A3S5B5U7_9NEIS</name>
<dbReference type="Gene3D" id="3.30.470.10">
    <property type="match status" value="1"/>
</dbReference>
<dbReference type="InterPro" id="IPR015890">
    <property type="entry name" value="Chorismate_C"/>
</dbReference>
<dbReference type="EC" id="2.6.1.85" evidence="2"/>
<dbReference type="InterPro" id="IPR005801">
    <property type="entry name" value="ADC_synthase"/>
</dbReference>
<evidence type="ECO:0000259" key="1">
    <source>
        <dbReference type="Pfam" id="PF00425"/>
    </source>
</evidence>
<dbReference type="InterPro" id="IPR001544">
    <property type="entry name" value="Aminotrans_IV"/>
</dbReference>
<evidence type="ECO:0000313" key="2">
    <source>
        <dbReference type="EMBL" id="VEJ51797.1"/>
    </source>
</evidence>
<proteinExistence type="predicted"/>
<keyword evidence="2" id="KW-0808">Transferase</keyword>
<accession>A0A3S5B5U7</accession>
<sequence length="606" mass="69111">MPYFILLDDAAQNTARLYQQHIRSRFFTAEQLNELDEHLTQGWHEGLHSIIFSDYEFSMPLVNLKTDIPGYLSVHWFKNCTPVSPLEWLSAQYAPEQPAGITTPANNTDKQEYLNAVKQIQDAIGRGDTYQINYTTRLYTESYGNPIKLYTRLRQPVPYGALAHLPNHEGHPTWTLCFSPELFLRINSDGLITTEPMKGTAPVLNDGKDEQRATLLQQDPKNRAENIMIVDLLRNDLGKIAETGQVRVPEPFKVNRFGSVWQMTTAIHAQARPDTSIADIFRAAFPCGSITGAPKRMSMQIIQNIEKEARRLYTGSIGYLAPCNSGLGFYGTLNVVIRTLQLKPSEPSTPCSDGQTYQGIYGVGSGIVADSIPEEEYTECQWKSRFLNNLSPEFSLFETMKVFDRRCEFLNNHIGRLKISALTLNMMWHEDYEQQIQRYIHDLPDTQTYRIKATLSFSDGLSLSHSRLTALPARNTVLLATDVLPKHDFLRRFKTTHRKIYDRGWQDAEKYQAFDSLFFNSDGHLLEGGRSNVFIRLKDQWLTPPLHLDILNGIMRQNLLNQPEKYLHSKQVSEALITASDLEKADEIILCNALRGILPVRLQIHS</sequence>
<dbReference type="PRINTS" id="PR00095">
    <property type="entry name" value="ANTSNTHASEI"/>
</dbReference>
<dbReference type="InterPro" id="IPR019999">
    <property type="entry name" value="Anth_synth_I-like"/>
</dbReference>
<dbReference type="InterPro" id="IPR043132">
    <property type="entry name" value="BCAT-like_C"/>
</dbReference>
<keyword evidence="2" id="KW-0032">Aminotransferase</keyword>
<dbReference type="PANTHER" id="PTHR11236:SF50">
    <property type="entry name" value="AMINODEOXYCHORISMATE SYNTHASE COMPONENT 1"/>
    <property type="match status" value="1"/>
</dbReference>
<keyword evidence="3" id="KW-1185">Reference proteome</keyword>
<protein>
    <submittedName>
        <fullName evidence="2">Para-aminobenzoate synthase component I</fullName>
        <ecNumber evidence="2">2.6.1.85</ecNumber>
    </submittedName>
</protein>
<dbReference type="SUPFAM" id="SSF56752">
    <property type="entry name" value="D-aminoacid aminotransferase-like PLP-dependent enzymes"/>
    <property type="match status" value="1"/>
</dbReference>
<dbReference type="Gene3D" id="3.20.10.10">
    <property type="entry name" value="D-amino Acid Aminotransferase, subunit A, domain 2"/>
    <property type="match status" value="1"/>
</dbReference>
<dbReference type="GO" id="GO:0000162">
    <property type="term" value="P:L-tryptophan biosynthetic process"/>
    <property type="evidence" value="ECO:0007669"/>
    <property type="project" value="TreeGrafter"/>
</dbReference>
<dbReference type="GO" id="GO:0046820">
    <property type="term" value="F:4-amino-4-deoxychorismate synthase activity"/>
    <property type="evidence" value="ECO:0007669"/>
    <property type="project" value="UniProtKB-EC"/>
</dbReference>
<dbReference type="EMBL" id="LR134533">
    <property type="protein sequence ID" value="VEJ51797.1"/>
    <property type="molecule type" value="Genomic_DNA"/>
</dbReference>
<organism evidence="2 3">
    <name type="scientific">Neisseria weaveri</name>
    <dbReference type="NCBI Taxonomy" id="28091"/>
    <lineage>
        <taxon>Bacteria</taxon>
        <taxon>Pseudomonadati</taxon>
        <taxon>Pseudomonadota</taxon>
        <taxon>Betaproteobacteria</taxon>
        <taxon>Neisseriales</taxon>
        <taxon>Neisseriaceae</taxon>
        <taxon>Neisseria</taxon>
    </lineage>
</organism>
<reference evidence="2 3" key="1">
    <citation type="submission" date="2018-12" db="EMBL/GenBank/DDBJ databases">
        <authorList>
            <consortium name="Pathogen Informatics"/>
        </authorList>
    </citation>
    <scope>NUCLEOTIDE SEQUENCE [LARGE SCALE GENOMIC DNA]</scope>
    <source>
        <strain evidence="2 3">NCTC12742</strain>
    </source>
</reference>
<feature type="domain" description="Chorismate-utilising enzyme C-terminal" evidence="1">
    <location>
        <begin position="109"/>
        <end position="383"/>
    </location>
</feature>
<dbReference type="InterPro" id="IPR036038">
    <property type="entry name" value="Aminotransferase-like"/>
</dbReference>
<evidence type="ECO:0000313" key="3">
    <source>
        <dbReference type="Proteomes" id="UP000272771"/>
    </source>
</evidence>
<dbReference type="STRING" id="28091.SAMEA3174300_00260"/>
<dbReference type="SUPFAM" id="SSF56322">
    <property type="entry name" value="ADC synthase"/>
    <property type="match status" value="1"/>
</dbReference>
<dbReference type="Proteomes" id="UP000272771">
    <property type="component" value="Chromosome"/>
</dbReference>
<dbReference type="RefSeq" id="WP_193777309.1">
    <property type="nucleotide sequence ID" value="NZ_CAUJRG010000005.1"/>
</dbReference>
<dbReference type="Gene3D" id="3.60.120.10">
    <property type="entry name" value="Anthranilate synthase"/>
    <property type="match status" value="1"/>
</dbReference>
<dbReference type="InterPro" id="IPR043131">
    <property type="entry name" value="BCAT-like_N"/>
</dbReference>
<dbReference type="Pfam" id="PF00425">
    <property type="entry name" value="Chorismate_bind"/>
    <property type="match status" value="1"/>
</dbReference>
<dbReference type="PANTHER" id="PTHR11236">
    <property type="entry name" value="AMINOBENZOATE/ANTHRANILATE SYNTHASE"/>
    <property type="match status" value="1"/>
</dbReference>
<dbReference type="AlphaFoldDB" id="A0A3S5B5U7"/>
<dbReference type="Pfam" id="PF01063">
    <property type="entry name" value="Aminotran_4"/>
    <property type="match status" value="1"/>
</dbReference>
<gene>
    <name evidence="2" type="primary">pabB</name>
    <name evidence="2" type="ORF">NCTC12742_01702</name>
</gene>